<proteinExistence type="predicted"/>
<evidence type="ECO:0000313" key="2">
    <source>
        <dbReference type="Proteomes" id="UP001649230"/>
    </source>
</evidence>
<dbReference type="RefSeq" id="WP_235121232.1">
    <property type="nucleotide sequence ID" value="NZ_CP090978.1"/>
</dbReference>
<dbReference type="EMBL" id="CP090978">
    <property type="protein sequence ID" value="UJF34658.1"/>
    <property type="molecule type" value="Genomic_DNA"/>
</dbReference>
<evidence type="ECO:0008006" key="3">
    <source>
        <dbReference type="Google" id="ProtNLM"/>
    </source>
</evidence>
<gene>
    <name evidence="1" type="ORF">L0M14_05640</name>
</gene>
<name>A0ABY3SKS5_9BACL</name>
<protein>
    <recommendedName>
        <fullName evidence="3">Rad50/SbcC-type AAA domain-containing protein</fullName>
    </recommendedName>
</protein>
<evidence type="ECO:0000313" key="1">
    <source>
        <dbReference type="EMBL" id="UJF34658.1"/>
    </source>
</evidence>
<accession>A0ABY3SKS5</accession>
<keyword evidence="2" id="KW-1185">Reference proteome</keyword>
<dbReference type="Proteomes" id="UP001649230">
    <property type="component" value="Chromosome"/>
</dbReference>
<organism evidence="1 2">
    <name type="scientific">Paenibacillus hexagrammi</name>
    <dbReference type="NCBI Taxonomy" id="2908839"/>
    <lineage>
        <taxon>Bacteria</taxon>
        <taxon>Bacillati</taxon>
        <taxon>Bacillota</taxon>
        <taxon>Bacilli</taxon>
        <taxon>Bacillales</taxon>
        <taxon>Paenibacillaceae</taxon>
        <taxon>Paenibacillus</taxon>
    </lineage>
</organism>
<sequence>MPAISKIRFTNVVYEDGNKRYNDELFHFDGHNGAILLENGGGKTVFIQTAMQAVLPHTDLAGRKMKDTLSLENGPAHIAVEWILHERPRRYAVTCVSLYLTATGIDSYRYVYDYPALDPDGIEQIPFVKEQSGRLRPADKGEIHDYYQAMTHKKMNARMPAAIKEYKAILEKDFHIIAAEWERIAKINGSEGGVESFF</sequence>
<reference evidence="1 2" key="1">
    <citation type="journal article" date="2024" name="Int. J. Syst. Evol. Microbiol.">
        <title>Paenibacillus hexagrammi sp. nov., a novel bacterium isolated from the gut content of Hexagrammos agrammus.</title>
        <authorList>
            <person name="Jung H.K."/>
            <person name="Kim D.G."/>
            <person name="Zin H."/>
            <person name="Park J."/>
            <person name="Jung H."/>
            <person name="Kim Y.O."/>
            <person name="Kong H.J."/>
            <person name="Kim J.W."/>
            <person name="Kim Y.S."/>
        </authorList>
    </citation>
    <scope>NUCLEOTIDE SEQUENCE [LARGE SCALE GENOMIC DNA]</scope>
    <source>
        <strain evidence="1 2">YPD9-1</strain>
    </source>
</reference>